<evidence type="ECO:0000259" key="1">
    <source>
        <dbReference type="Pfam" id="PF09643"/>
    </source>
</evidence>
<sequence length="97" mass="11010">MQYTGLQDKNGVEIYEGDIVDYTRVIYTDCSRTEVEDIQESVRGEIYYAEGIWLGVRCANGIGKLFLPGTISNELPNAELEVIGNIYQNRELLEESK</sequence>
<keyword evidence="3" id="KW-1185">Reference proteome</keyword>
<dbReference type="SUPFAM" id="SSF159006">
    <property type="entry name" value="YopX-like"/>
    <property type="match status" value="1"/>
</dbReference>
<evidence type="ECO:0000313" key="3">
    <source>
        <dbReference type="Proteomes" id="UP000031982"/>
    </source>
</evidence>
<dbReference type="InterPro" id="IPR019096">
    <property type="entry name" value="YopX_protein"/>
</dbReference>
<dbReference type="Proteomes" id="UP000031982">
    <property type="component" value="Unassembled WGS sequence"/>
</dbReference>
<dbReference type="InterPro" id="IPR023385">
    <property type="entry name" value="YopX-like_C"/>
</dbReference>
<dbReference type="Pfam" id="PF09643">
    <property type="entry name" value="YopX"/>
    <property type="match status" value="1"/>
</dbReference>
<accession>A0ABR5ANP9</accession>
<dbReference type="NCBIfam" id="TIGR01671">
    <property type="entry name" value="phage_TIGR01671"/>
    <property type="match status" value="1"/>
</dbReference>
<protein>
    <recommendedName>
        <fullName evidence="1">YopX protein domain-containing protein</fullName>
    </recommendedName>
</protein>
<reference evidence="2 3" key="1">
    <citation type="submission" date="2015-01" db="EMBL/GenBank/DDBJ databases">
        <title>Genome Assembly of Bacillus badius MTCC 1458.</title>
        <authorList>
            <person name="Verma A."/>
            <person name="Khatri I."/>
            <person name="Mual P."/>
            <person name="Subramanian S."/>
            <person name="Krishnamurthi S."/>
        </authorList>
    </citation>
    <scope>NUCLEOTIDE SEQUENCE [LARGE SCALE GENOMIC DNA]</scope>
    <source>
        <strain evidence="2 3">MTCC 1458</strain>
    </source>
</reference>
<dbReference type="InterPro" id="IPR010024">
    <property type="entry name" value="CHP16711"/>
</dbReference>
<organism evidence="2 3">
    <name type="scientific">Bacillus badius</name>
    <dbReference type="NCBI Taxonomy" id="1455"/>
    <lineage>
        <taxon>Bacteria</taxon>
        <taxon>Bacillati</taxon>
        <taxon>Bacillota</taxon>
        <taxon>Bacilli</taxon>
        <taxon>Bacillales</taxon>
        <taxon>Bacillaceae</taxon>
        <taxon>Pseudobacillus</taxon>
    </lineage>
</organism>
<feature type="domain" description="YopX protein" evidence="1">
    <location>
        <begin position="1"/>
        <end position="94"/>
    </location>
</feature>
<gene>
    <name evidence="2" type="ORF">SD77_3502</name>
</gene>
<dbReference type="EMBL" id="JXLP01000035">
    <property type="protein sequence ID" value="KIL72361.1"/>
    <property type="molecule type" value="Genomic_DNA"/>
</dbReference>
<comment type="caution">
    <text evidence="2">The sequence shown here is derived from an EMBL/GenBank/DDBJ whole genome shotgun (WGS) entry which is preliminary data.</text>
</comment>
<dbReference type="Gene3D" id="2.30.30.290">
    <property type="entry name" value="YopX-like domains"/>
    <property type="match status" value="1"/>
</dbReference>
<proteinExistence type="predicted"/>
<evidence type="ECO:0000313" key="2">
    <source>
        <dbReference type="EMBL" id="KIL72361.1"/>
    </source>
</evidence>
<name>A0ABR5ANP9_BACBA</name>